<organism evidence="8 9">
    <name type="scientific">Neorhodopirellula pilleata</name>
    <dbReference type="NCBI Taxonomy" id="2714738"/>
    <lineage>
        <taxon>Bacteria</taxon>
        <taxon>Pseudomonadati</taxon>
        <taxon>Planctomycetota</taxon>
        <taxon>Planctomycetia</taxon>
        <taxon>Pirellulales</taxon>
        <taxon>Pirellulaceae</taxon>
        <taxon>Neorhodopirellula</taxon>
    </lineage>
</organism>
<gene>
    <name evidence="8" type="ORF">Pla100_19750</name>
</gene>
<dbReference type="Pfam" id="PF04476">
    <property type="entry name" value="4HFCP_synth"/>
    <property type="match status" value="1"/>
</dbReference>
<comment type="function">
    <text evidence="1">Catalyzes the formation of 4-(hydroxymethyl)-2-furancarboxaldehyde phosphate (4-HFC-P) from two molecules of glyceraldehyde-3-P (GA-3-P).</text>
</comment>
<evidence type="ECO:0000256" key="4">
    <source>
        <dbReference type="ARBA" id="ARBA00023270"/>
    </source>
</evidence>
<evidence type="ECO:0000256" key="1">
    <source>
        <dbReference type="ARBA" id="ARBA00003810"/>
    </source>
</evidence>
<keyword evidence="9" id="KW-1185">Reference proteome</keyword>
<evidence type="ECO:0000256" key="5">
    <source>
        <dbReference type="ARBA" id="ARBA00032523"/>
    </source>
</evidence>
<feature type="active site" description="Schiff-base intermediate with substrate" evidence="7">
    <location>
        <position position="50"/>
    </location>
</feature>
<keyword evidence="4" id="KW-0704">Schiff base</keyword>
<dbReference type="AlphaFoldDB" id="A0A5C6AGS0"/>
<dbReference type="InterPro" id="IPR007565">
    <property type="entry name" value="4HFCP_synth"/>
</dbReference>
<name>A0A5C6AGS0_9BACT</name>
<dbReference type="EMBL" id="SJPM01000003">
    <property type="protein sequence ID" value="TWT98809.1"/>
    <property type="molecule type" value="Genomic_DNA"/>
</dbReference>
<evidence type="ECO:0000256" key="7">
    <source>
        <dbReference type="PIRSR" id="PIRSR015957-1"/>
    </source>
</evidence>
<evidence type="ECO:0000256" key="3">
    <source>
        <dbReference type="ARBA" id="ARBA00023239"/>
    </source>
</evidence>
<evidence type="ECO:0000256" key="6">
    <source>
        <dbReference type="ARBA" id="ARBA00047628"/>
    </source>
</evidence>
<dbReference type="GO" id="GO:0016829">
    <property type="term" value="F:lyase activity"/>
    <property type="evidence" value="ECO:0007669"/>
    <property type="project" value="UniProtKB-KW"/>
</dbReference>
<proteinExistence type="predicted"/>
<dbReference type="PIRSF" id="PIRSF015957">
    <property type="entry name" value="UCP015957"/>
    <property type="match status" value="1"/>
</dbReference>
<feature type="active site" description="Proton acceptor" evidence="7">
    <location>
        <position position="102"/>
    </location>
</feature>
<dbReference type="EC" id="4.2.3.153" evidence="2"/>
<comment type="caution">
    <text evidence="8">The sequence shown here is derived from an EMBL/GenBank/DDBJ whole genome shotgun (WGS) entry which is preliminary data.</text>
</comment>
<evidence type="ECO:0000313" key="8">
    <source>
        <dbReference type="EMBL" id="TWT98809.1"/>
    </source>
</evidence>
<evidence type="ECO:0000256" key="2">
    <source>
        <dbReference type="ARBA" id="ARBA00012553"/>
    </source>
</evidence>
<sequence>MNHNRSTHFSTFLAPAARRRSHSCDLLVSVRSLAEAEIAIAGGADIIDFKEPLEGALAPVEPEIWRQAAAAFPGRTLSAALGESPSATRLAAFVPKTFRYAKAGPSQIQTTSRLGQFWNDLDLPSGVELVAVAYADYEAAGCPRVDEILELAISQGRRRILIDTFVKDGSCLTDHLALDELATLIDHARNANGWIALAGSLRLDDVSELLAHDITPDCWGVRGDVCMETSSVTALDRRTGSLDPRRIERWTRLCDQASSSGSAD</sequence>
<keyword evidence="3" id="KW-0456">Lyase</keyword>
<dbReference type="Proteomes" id="UP000316213">
    <property type="component" value="Unassembled WGS sequence"/>
</dbReference>
<comment type="catalytic activity">
    <reaction evidence="6">
        <text>2 D-glyceraldehyde 3-phosphate = 4-(hydroxymethyl)-2-furancarboxaldehyde phosphate + phosphate + 2 H2O</text>
        <dbReference type="Rhea" id="RHEA:43536"/>
        <dbReference type="ChEBI" id="CHEBI:15377"/>
        <dbReference type="ChEBI" id="CHEBI:43474"/>
        <dbReference type="ChEBI" id="CHEBI:59776"/>
        <dbReference type="ChEBI" id="CHEBI:83407"/>
        <dbReference type="EC" id="4.2.3.153"/>
    </reaction>
</comment>
<evidence type="ECO:0000313" key="9">
    <source>
        <dbReference type="Proteomes" id="UP000316213"/>
    </source>
</evidence>
<dbReference type="RefSeq" id="WP_146577484.1">
    <property type="nucleotide sequence ID" value="NZ_SJPM01000003.1"/>
</dbReference>
<accession>A0A5C6AGS0</accession>
<reference evidence="8 9" key="1">
    <citation type="submission" date="2019-02" db="EMBL/GenBank/DDBJ databases">
        <title>Deep-cultivation of Planctomycetes and their phenomic and genomic characterization uncovers novel biology.</title>
        <authorList>
            <person name="Wiegand S."/>
            <person name="Jogler M."/>
            <person name="Boedeker C."/>
            <person name="Pinto D."/>
            <person name="Vollmers J."/>
            <person name="Rivas-Marin E."/>
            <person name="Kohn T."/>
            <person name="Peeters S.H."/>
            <person name="Heuer A."/>
            <person name="Rast P."/>
            <person name="Oberbeckmann S."/>
            <person name="Bunk B."/>
            <person name="Jeske O."/>
            <person name="Meyerdierks A."/>
            <person name="Storesund J.E."/>
            <person name="Kallscheuer N."/>
            <person name="Luecker S."/>
            <person name="Lage O.M."/>
            <person name="Pohl T."/>
            <person name="Merkel B.J."/>
            <person name="Hornburger P."/>
            <person name="Mueller R.-W."/>
            <person name="Bruemmer F."/>
            <person name="Labrenz M."/>
            <person name="Spormann A.M."/>
            <person name="Op Den Camp H."/>
            <person name="Overmann J."/>
            <person name="Amann R."/>
            <person name="Jetten M.S.M."/>
            <person name="Mascher T."/>
            <person name="Medema M.H."/>
            <person name="Devos D.P."/>
            <person name="Kaster A.-K."/>
            <person name="Ovreas L."/>
            <person name="Rohde M."/>
            <person name="Galperin M.Y."/>
            <person name="Jogler C."/>
        </authorList>
    </citation>
    <scope>NUCLEOTIDE SEQUENCE [LARGE SCALE GENOMIC DNA]</scope>
    <source>
        <strain evidence="8 9">Pla100</strain>
    </source>
</reference>
<protein>
    <recommendedName>
        <fullName evidence="2">(5-formylfuran-3-yl)methyl phosphate synthase</fullName>
        <ecNumber evidence="2">4.2.3.153</ecNumber>
    </recommendedName>
    <alternativeName>
        <fullName evidence="5">4-(hydroxymethyl)-2-furancarboxaldehyde-phosphate synthase</fullName>
    </alternativeName>
</protein>
<dbReference type="OrthoDB" id="289419at2"/>